<comment type="caution">
    <text evidence="6">The sequence shown here is derived from an EMBL/GenBank/DDBJ whole genome shotgun (WGS) entry which is preliminary data.</text>
</comment>
<evidence type="ECO:0000256" key="1">
    <source>
        <dbReference type="ARBA" id="ARBA00009213"/>
    </source>
</evidence>
<dbReference type="GO" id="GO:0030649">
    <property type="term" value="P:aminoglycoside antibiotic catabolic process"/>
    <property type="evidence" value="ECO:0007669"/>
    <property type="project" value="TreeGrafter"/>
</dbReference>
<feature type="binding site" evidence="4">
    <location>
        <begin position="117"/>
        <end position="118"/>
    </location>
    <ligand>
        <name>acetyl-CoA</name>
        <dbReference type="ChEBI" id="CHEBI:57288"/>
    </ligand>
</feature>
<name>A0A7Y6M6P8_9ACTN</name>
<protein>
    <submittedName>
        <fullName evidence="6">GNAT family N-acetyltransferase</fullName>
    </submittedName>
</protein>
<dbReference type="CDD" id="cd04301">
    <property type="entry name" value="NAT_SF"/>
    <property type="match status" value="1"/>
</dbReference>
<dbReference type="Gene3D" id="3.30.1050.10">
    <property type="entry name" value="SCP2 sterol-binding domain"/>
    <property type="match status" value="1"/>
</dbReference>
<feature type="binding site" evidence="4">
    <location>
        <begin position="89"/>
        <end position="94"/>
    </location>
    <ligand>
        <name>acetyl-CoA</name>
        <dbReference type="ChEBI" id="CHEBI:57288"/>
    </ligand>
</feature>
<evidence type="ECO:0000259" key="5">
    <source>
        <dbReference type="PROSITE" id="PS51186"/>
    </source>
</evidence>
<evidence type="ECO:0000256" key="2">
    <source>
        <dbReference type="ARBA" id="ARBA00022679"/>
    </source>
</evidence>
<evidence type="ECO:0000313" key="6">
    <source>
        <dbReference type="EMBL" id="NUW35870.1"/>
    </source>
</evidence>
<dbReference type="GO" id="GO:0034069">
    <property type="term" value="F:aminoglycoside N-acetyltransferase activity"/>
    <property type="evidence" value="ECO:0007669"/>
    <property type="project" value="TreeGrafter"/>
</dbReference>
<feature type="active site" description="Proton acceptor; via carboxylate" evidence="4">
    <location>
        <position position="410"/>
    </location>
</feature>
<dbReference type="InterPro" id="IPR051554">
    <property type="entry name" value="Acetyltransferase_Eis"/>
</dbReference>
<dbReference type="AlphaFoldDB" id="A0A7Y6M6P8"/>
<dbReference type="Gene3D" id="3.40.630.30">
    <property type="match status" value="2"/>
</dbReference>
<dbReference type="PANTHER" id="PTHR37817:SF1">
    <property type="entry name" value="N-ACETYLTRANSFERASE EIS"/>
    <property type="match status" value="1"/>
</dbReference>
<dbReference type="Pfam" id="PF17668">
    <property type="entry name" value="Acetyltransf_17"/>
    <property type="match status" value="1"/>
</dbReference>
<dbReference type="NCBIfam" id="NF002367">
    <property type="entry name" value="PRK01346.1-4"/>
    <property type="match status" value="1"/>
</dbReference>
<proteinExistence type="inferred from homology"/>
<dbReference type="InterPro" id="IPR025559">
    <property type="entry name" value="Eis_dom"/>
</dbReference>
<evidence type="ECO:0000256" key="4">
    <source>
        <dbReference type="HAMAP-Rule" id="MF_01812"/>
    </source>
</evidence>
<dbReference type="RefSeq" id="WP_175593332.1">
    <property type="nucleotide sequence ID" value="NZ_JABWGN010000013.1"/>
</dbReference>
<comment type="subunit">
    <text evidence="4">Homohexamer; trimer of dimers.</text>
</comment>
<dbReference type="Pfam" id="PF13530">
    <property type="entry name" value="SCP2_2"/>
    <property type="match status" value="1"/>
</dbReference>
<organism evidence="6 7">
    <name type="scientific">Nonomuraea montanisoli</name>
    <dbReference type="NCBI Taxonomy" id="2741721"/>
    <lineage>
        <taxon>Bacteria</taxon>
        <taxon>Bacillati</taxon>
        <taxon>Actinomycetota</taxon>
        <taxon>Actinomycetes</taxon>
        <taxon>Streptosporangiales</taxon>
        <taxon>Streptosporangiaceae</taxon>
        <taxon>Nonomuraea</taxon>
    </lineage>
</organism>
<keyword evidence="7" id="KW-1185">Reference proteome</keyword>
<gene>
    <name evidence="6" type="ORF">HTZ77_31295</name>
</gene>
<reference evidence="6 7" key="1">
    <citation type="submission" date="2020-06" db="EMBL/GenBank/DDBJ databases">
        <title>Nonomuraea sp. SMC257, a novel actinomycete isolated from soil.</title>
        <authorList>
            <person name="Chanama M."/>
        </authorList>
    </citation>
    <scope>NUCLEOTIDE SEQUENCE [LARGE SCALE GENOMIC DNA]</scope>
    <source>
        <strain evidence="6 7">SMC257</strain>
    </source>
</reference>
<dbReference type="SUPFAM" id="SSF55729">
    <property type="entry name" value="Acyl-CoA N-acyltransferases (Nat)"/>
    <property type="match status" value="1"/>
</dbReference>
<dbReference type="InterPro" id="IPR000182">
    <property type="entry name" value="GNAT_dom"/>
</dbReference>
<keyword evidence="3 4" id="KW-0012">Acyltransferase</keyword>
<feature type="domain" description="N-acetyltransferase" evidence="5">
    <location>
        <begin position="3"/>
        <end position="162"/>
    </location>
</feature>
<dbReference type="Pfam" id="PF13527">
    <property type="entry name" value="Acetyltransf_9"/>
    <property type="match status" value="1"/>
</dbReference>
<dbReference type="PROSITE" id="PS51186">
    <property type="entry name" value="GNAT"/>
    <property type="match status" value="1"/>
</dbReference>
<dbReference type="EMBL" id="JABWGN010000013">
    <property type="protein sequence ID" value="NUW35870.1"/>
    <property type="molecule type" value="Genomic_DNA"/>
</dbReference>
<evidence type="ECO:0000256" key="3">
    <source>
        <dbReference type="ARBA" id="ARBA00023315"/>
    </source>
</evidence>
<dbReference type="Proteomes" id="UP000586042">
    <property type="component" value="Unassembled WGS sequence"/>
</dbReference>
<comment type="similarity">
    <text evidence="1 4">Belongs to the acetyltransferase Eis family.</text>
</comment>
<dbReference type="InterPro" id="IPR016181">
    <property type="entry name" value="Acyl_CoA_acyltransferase"/>
</dbReference>
<dbReference type="InterPro" id="IPR036527">
    <property type="entry name" value="SCP2_sterol-bd_dom_sf"/>
</dbReference>
<evidence type="ECO:0000313" key="7">
    <source>
        <dbReference type="Proteomes" id="UP000586042"/>
    </source>
</evidence>
<feature type="active site" description="Proton donor" evidence="4">
    <location>
        <position position="122"/>
    </location>
</feature>
<dbReference type="InterPro" id="IPR022902">
    <property type="entry name" value="NAcTrfase_Eis"/>
</dbReference>
<dbReference type="PANTHER" id="PTHR37817">
    <property type="entry name" value="N-ACETYLTRANSFERASE EIS"/>
    <property type="match status" value="1"/>
</dbReference>
<dbReference type="HAMAP" id="MF_01812">
    <property type="entry name" value="Eis"/>
    <property type="match status" value="1"/>
</dbReference>
<dbReference type="SUPFAM" id="SSF55718">
    <property type="entry name" value="SCP-like"/>
    <property type="match status" value="1"/>
</dbReference>
<accession>A0A7Y6M6P8</accession>
<feature type="binding site" evidence="4">
    <location>
        <begin position="81"/>
        <end position="83"/>
    </location>
    <ligand>
        <name>acetyl-CoA</name>
        <dbReference type="ChEBI" id="CHEBI:57288"/>
    </ligand>
</feature>
<dbReference type="InterPro" id="IPR041380">
    <property type="entry name" value="Acetyltransf_17"/>
</dbReference>
<sequence>MTYPIRPIGEAEWGAAAAVLQEAFGWRPSPAQDERFRAETEFDRTLAAFDGDDIAGLTAAFSLTMTVPGGRQLPVAGVTAVSVLPSHRRRGILSSLMRRQLADVRERGESVAALYASEAAIYGRFGYGRAASQLRFGIRTHETAFVPGAPHDPALRMRVVTPEERRADFARVFASVVTRRPGLYARRSATWDAVLADTDADQRGAGPLRAIVAEDDGGVRGYALFRIRPSWDEDGLPDGELQLRELFAADPAAYALLWRGVLDRDLITRVEAEGRPVDDPIIALLADARRLRARWSDELWVRVVEVDKALSARSYAAPVDLVVEVEDEVCPWNARRWRLTADPAGAECKPVEEEPDVSLPVAALGSAYLGDGLLVAQLDAGLLRERTPGAVRELAAAMTWSPKPWAGLTF</sequence>
<keyword evidence="2 4" id="KW-0808">Transferase</keyword>